<reference evidence="3" key="2">
    <citation type="submission" date="2013-04" db="UniProtKB">
        <authorList>
            <consortium name="EnsemblPlants"/>
        </authorList>
    </citation>
    <scope>IDENTIFICATION</scope>
</reference>
<protein>
    <submittedName>
        <fullName evidence="3">Uncharacterized protein</fullName>
    </submittedName>
</protein>
<keyword evidence="2" id="KW-0472">Membrane</keyword>
<keyword evidence="2" id="KW-1133">Transmembrane helix</keyword>
<dbReference type="PANTHER" id="PTHR33115">
    <property type="entry name" value="ARM REPEAT SUPERFAMILY PROTEIN"/>
    <property type="match status" value="1"/>
</dbReference>
<evidence type="ECO:0000313" key="3">
    <source>
        <dbReference type="EnsemblPlants" id="OB05G12720.1"/>
    </source>
</evidence>
<keyword evidence="2" id="KW-0812">Transmembrane</keyword>
<dbReference type="Proteomes" id="UP000006038">
    <property type="component" value="Chromosome 5"/>
</dbReference>
<keyword evidence="4" id="KW-1185">Reference proteome</keyword>
<evidence type="ECO:0000313" key="4">
    <source>
        <dbReference type="Proteomes" id="UP000006038"/>
    </source>
</evidence>
<dbReference type="HOGENOM" id="CLU_006857_0_0_1"/>
<reference evidence="3" key="1">
    <citation type="journal article" date="2013" name="Nat. Commun.">
        <title>Whole-genome sequencing of Oryza brachyantha reveals mechanisms underlying Oryza genome evolution.</title>
        <authorList>
            <person name="Chen J."/>
            <person name="Huang Q."/>
            <person name="Gao D."/>
            <person name="Wang J."/>
            <person name="Lang Y."/>
            <person name="Liu T."/>
            <person name="Li B."/>
            <person name="Bai Z."/>
            <person name="Luis Goicoechea J."/>
            <person name="Liang C."/>
            <person name="Chen C."/>
            <person name="Zhang W."/>
            <person name="Sun S."/>
            <person name="Liao Y."/>
            <person name="Zhang X."/>
            <person name="Yang L."/>
            <person name="Song C."/>
            <person name="Wang M."/>
            <person name="Shi J."/>
            <person name="Liu G."/>
            <person name="Liu J."/>
            <person name="Zhou H."/>
            <person name="Zhou W."/>
            <person name="Yu Q."/>
            <person name="An N."/>
            <person name="Chen Y."/>
            <person name="Cai Q."/>
            <person name="Wang B."/>
            <person name="Liu B."/>
            <person name="Min J."/>
            <person name="Huang Y."/>
            <person name="Wu H."/>
            <person name="Li Z."/>
            <person name="Zhang Y."/>
            <person name="Yin Y."/>
            <person name="Song W."/>
            <person name="Jiang J."/>
            <person name="Jackson S.A."/>
            <person name="Wing R.A."/>
            <person name="Wang J."/>
            <person name="Chen M."/>
        </authorList>
    </citation>
    <scope>NUCLEOTIDE SEQUENCE [LARGE SCALE GENOMIC DNA]</scope>
    <source>
        <strain evidence="3">cv. IRGC 101232</strain>
    </source>
</reference>
<feature type="transmembrane region" description="Helical" evidence="2">
    <location>
        <begin position="263"/>
        <end position="284"/>
    </location>
</feature>
<dbReference type="RefSeq" id="XP_015693366.2">
    <property type="nucleotide sequence ID" value="XM_015837880.2"/>
</dbReference>
<feature type="region of interest" description="Disordered" evidence="1">
    <location>
        <begin position="121"/>
        <end position="142"/>
    </location>
</feature>
<dbReference type="AlphaFoldDB" id="J3M3U8"/>
<feature type="transmembrane region" description="Helical" evidence="2">
    <location>
        <begin position="213"/>
        <end position="242"/>
    </location>
</feature>
<sequence>MDAGTDGAKKKKKKWEEGEPLPEEKLKTVLLCTAFVYKAMNGLGTLATIWATVVLLGGFSTLIKKQDFWYVTVIAFVQSIGILGGYEDPAHQMFLRAPQALIENKAVTALEQKMSWWRRRTTTTQQQQQQQKKRNHGRTSRRKQEEKTWTLCNIYGCRSRIGFAIRAIMWLAQVAAAGTFVALSWKRIRKQDYVDPEFIGQDDHQNITWSLNIFYYLVLAQGIIFISMMLIPLTECFKVLALRKYMLFEPSGRKILFLYTQNSYLEFIAGNVSAIVGMNLVTFAKNLAVSSTVDDQLLGVRAMDRILRSLEFGSLALRRLQASMEPDDLVKLLNMLGFVRTAIDQDIRGHAARVVLKLSPDLLVQSCPQILCLISSSLLSTSYNRVSKMDFDLIWFGLHILDKLTDNPDNCRQAKDDDSDLLSRIIDLTNLCGHGRGSTRSNDIISDSWIEQEFMPLLQKEDDIPPPLINKIDREIIAGMALNILSKLVAAPGAAGVCLREETSRNLQFLTNTGMILEHVHAARVISCLAVDKAARQDIGKLPEIIKNLKDCLLSKTWPYINITKVAAKLLLLEYSSEELLNQIQLFIEENRTVEDQSFSIPISAFIEELDLDQLLQSRRKTLVQTLDLEDLLSLPRVNHSAEAAKALILLTTECEQNVEAFLQQINSEQELNKIVKALSSEDEEKEKKRVLAHFEGRRSLRSETLHTVKKIIWAEDEEDTKSLHAKLLVNLRAYSGPKGFDMHLIDDALPKVFKVVIDATATLEDPSSSENLDHVKDDLWVKQGKVLESFIGLAVQICSSPNTTSDFSKALKDANLSVDTFVKNLKKILEAYKPPITDFPCIRIFTLELLTWMVEENSSYREIILQCGVYEELNEVARTARKLESFKLFHCGVGVPKDGTHGCISSFATKLQEKLRQSPNFKERYGCYGEHASSISVLIA</sequence>
<dbReference type="KEGG" id="obr:102709368"/>
<gene>
    <name evidence="3" type="primary">LOC102709368</name>
</gene>
<feature type="transmembrane region" description="Helical" evidence="2">
    <location>
        <begin position="163"/>
        <end position="185"/>
    </location>
</feature>
<proteinExistence type="predicted"/>
<feature type="compositionally biased region" description="Basic residues" evidence="1">
    <location>
        <begin position="131"/>
        <end position="141"/>
    </location>
</feature>
<dbReference type="eggNOG" id="ENOG502RRQD">
    <property type="taxonomic scope" value="Eukaryota"/>
</dbReference>
<dbReference type="PANTHER" id="PTHR33115:SF46">
    <property type="entry name" value="OS05G0141200 PROTEIN"/>
    <property type="match status" value="1"/>
</dbReference>
<dbReference type="EnsemblPlants" id="OB05G12720.1">
    <property type="protein sequence ID" value="OB05G12720.1"/>
    <property type="gene ID" value="OB05G12720"/>
</dbReference>
<evidence type="ECO:0000256" key="1">
    <source>
        <dbReference type="SAM" id="MobiDB-lite"/>
    </source>
</evidence>
<feature type="transmembrane region" description="Helical" evidence="2">
    <location>
        <begin position="43"/>
        <end position="62"/>
    </location>
</feature>
<accession>J3M3U8</accession>
<dbReference type="OrthoDB" id="612208at2759"/>
<organism evidence="3">
    <name type="scientific">Oryza brachyantha</name>
    <name type="common">malo sina</name>
    <dbReference type="NCBI Taxonomy" id="4533"/>
    <lineage>
        <taxon>Eukaryota</taxon>
        <taxon>Viridiplantae</taxon>
        <taxon>Streptophyta</taxon>
        <taxon>Embryophyta</taxon>
        <taxon>Tracheophyta</taxon>
        <taxon>Spermatophyta</taxon>
        <taxon>Magnoliopsida</taxon>
        <taxon>Liliopsida</taxon>
        <taxon>Poales</taxon>
        <taxon>Poaceae</taxon>
        <taxon>BOP clade</taxon>
        <taxon>Oryzoideae</taxon>
        <taxon>Oryzeae</taxon>
        <taxon>Oryzinae</taxon>
        <taxon>Oryza</taxon>
    </lineage>
</organism>
<feature type="transmembrane region" description="Helical" evidence="2">
    <location>
        <begin position="68"/>
        <end position="86"/>
    </location>
</feature>
<evidence type="ECO:0000256" key="2">
    <source>
        <dbReference type="SAM" id="Phobius"/>
    </source>
</evidence>
<dbReference type="OMA" id="WMVEENS"/>
<dbReference type="GeneID" id="102709368"/>
<name>J3M3U8_ORYBR</name>
<dbReference type="Gramene" id="OB05G12720.1">
    <property type="protein sequence ID" value="OB05G12720.1"/>
    <property type="gene ID" value="OB05G12720"/>
</dbReference>